<dbReference type="PANTHER" id="PTHR47331">
    <property type="entry name" value="PHD-TYPE DOMAIN-CONTAINING PROTEIN"/>
    <property type="match status" value="1"/>
</dbReference>
<sequence>MSTRCLVALARQSSDEFPCASNAIARDFYMDDLMTGGETQEECIHLYHEITEILNSSRLPLRKWCSNSALVLEHIGKDVRDPLFILEIGDEEMVKSLGLCWKPVLDEFTFNVTPMPVSSRLTKRALLSDLNKVFDPLGLVSPVLLKEKIFLQHIWAMKTDWDSLLSKDIQERWRSFVQDLELLQNVLVPRKALPEAGEEIQIHGFSDASQEVYGACIYVQSRSKGGRRHARLLCSKTRVAPLKSLTIPRLELSGALLLAELSARVADSWSLDATTFWCWTDSMMVLGWINCEGSRLKTYVANLDNPADLASRGLCARELVGSDKWWKGPSWLERECDWQPTSTYGIREGLPEQREIKLVLVSTDSGIDLINVISDWSRLLRSTAWLMLFVNYLRKKQGFQAPKYLTSTFLRAAETVLLKRVQTECFHKEFMALQKGKEVPRELPPGNASLRAASIIGTDKMTLLAFDRSGDGPGSSSKV</sequence>
<gene>
    <name evidence="1" type="ORF">CINCED_3A002945</name>
</gene>
<reference evidence="1 2" key="1">
    <citation type="submission" date="2019-08" db="EMBL/GenBank/DDBJ databases">
        <authorList>
            <person name="Alioto T."/>
            <person name="Alioto T."/>
            <person name="Gomez Garrido J."/>
        </authorList>
    </citation>
    <scope>NUCLEOTIDE SEQUENCE [LARGE SCALE GENOMIC DNA]</scope>
</reference>
<evidence type="ECO:0000313" key="1">
    <source>
        <dbReference type="EMBL" id="VVC42537.1"/>
    </source>
</evidence>
<dbReference type="GO" id="GO:0071897">
    <property type="term" value="P:DNA biosynthetic process"/>
    <property type="evidence" value="ECO:0007669"/>
    <property type="project" value="UniProtKB-ARBA"/>
</dbReference>
<dbReference type="AlphaFoldDB" id="A0A5E4NFP3"/>
<evidence type="ECO:0000313" key="2">
    <source>
        <dbReference type="Proteomes" id="UP000325440"/>
    </source>
</evidence>
<dbReference type="SUPFAM" id="SSF56672">
    <property type="entry name" value="DNA/RNA polymerases"/>
    <property type="match status" value="1"/>
</dbReference>
<dbReference type="InterPro" id="IPR008042">
    <property type="entry name" value="Retrotrans_Pao"/>
</dbReference>
<proteinExistence type="predicted"/>
<dbReference type="Proteomes" id="UP000325440">
    <property type="component" value="Unassembled WGS sequence"/>
</dbReference>
<accession>A0A5E4NFP3</accession>
<name>A0A5E4NFP3_9HEMI</name>
<keyword evidence="2" id="KW-1185">Reference proteome</keyword>
<dbReference type="Pfam" id="PF05380">
    <property type="entry name" value="Peptidase_A17"/>
    <property type="match status" value="1"/>
</dbReference>
<feature type="non-terminal residue" evidence="1">
    <location>
        <position position="479"/>
    </location>
</feature>
<dbReference type="InterPro" id="IPR043502">
    <property type="entry name" value="DNA/RNA_pol_sf"/>
</dbReference>
<protein>
    <submittedName>
        <fullName evidence="1">Retrotransposon, Pao</fullName>
    </submittedName>
</protein>
<dbReference type="OrthoDB" id="8194697at2759"/>
<dbReference type="EMBL" id="CABPRJ010001958">
    <property type="protein sequence ID" value="VVC42537.1"/>
    <property type="molecule type" value="Genomic_DNA"/>
</dbReference>
<organism evidence="1 2">
    <name type="scientific">Cinara cedri</name>
    <dbReference type="NCBI Taxonomy" id="506608"/>
    <lineage>
        <taxon>Eukaryota</taxon>
        <taxon>Metazoa</taxon>
        <taxon>Ecdysozoa</taxon>
        <taxon>Arthropoda</taxon>
        <taxon>Hexapoda</taxon>
        <taxon>Insecta</taxon>
        <taxon>Pterygota</taxon>
        <taxon>Neoptera</taxon>
        <taxon>Paraneoptera</taxon>
        <taxon>Hemiptera</taxon>
        <taxon>Sternorrhyncha</taxon>
        <taxon>Aphidomorpha</taxon>
        <taxon>Aphidoidea</taxon>
        <taxon>Aphididae</taxon>
        <taxon>Lachninae</taxon>
        <taxon>Cinara</taxon>
    </lineage>
</organism>